<protein>
    <submittedName>
        <fullName evidence="1">Uncharacterized protein</fullName>
    </submittedName>
</protein>
<keyword evidence="2" id="KW-1185">Reference proteome</keyword>
<comment type="caution">
    <text evidence="1">The sequence shown here is derived from an EMBL/GenBank/DDBJ whole genome shotgun (WGS) entry which is preliminary data.</text>
</comment>
<evidence type="ECO:0000313" key="1">
    <source>
        <dbReference type="EMBL" id="TQV86079.1"/>
    </source>
</evidence>
<organism evidence="1 2">
    <name type="scientific">Exilibacterium tricleocarpae</name>
    <dbReference type="NCBI Taxonomy" id="2591008"/>
    <lineage>
        <taxon>Bacteria</taxon>
        <taxon>Pseudomonadati</taxon>
        <taxon>Pseudomonadota</taxon>
        <taxon>Gammaproteobacteria</taxon>
        <taxon>Cellvibrionales</taxon>
        <taxon>Cellvibrionaceae</taxon>
        <taxon>Exilibacterium</taxon>
    </lineage>
</organism>
<proteinExistence type="predicted"/>
<reference evidence="1 2" key="1">
    <citation type="submission" date="2019-06" db="EMBL/GenBank/DDBJ databases">
        <title>Whole genome sequence for Cellvibrionaceae sp. R142.</title>
        <authorList>
            <person name="Wang G."/>
        </authorList>
    </citation>
    <scope>NUCLEOTIDE SEQUENCE [LARGE SCALE GENOMIC DNA]</scope>
    <source>
        <strain evidence="1 2">R142</strain>
    </source>
</reference>
<sequence length="168" mass="17618">MTTQSEKIFRGTLIDAAKTKVNIGGGEIAAVVYTFDVTEVFKGQVQTVKDRRVAKVTMLGTLQKQQAGQRVLPGLPLLSTGKQYLLMVAPAGPTGLTTTMGLGQGAFQILSGGKTEVAVNEFNNIGLFTDTSQPGARIAAPVSAGSDRQKGAIPYTELAAQIHTLLGQ</sequence>
<evidence type="ECO:0000313" key="2">
    <source>
        <dbReference type="Proteomes" id="UP000319732"/>
    </source>
</evidence>
<accession>A0A545U9G4</accession>
<dbReference type="Proteomes" id="UP000319732">
    <property type="component" value="Unassembled WGS sequence"/>
</dbReference>
<dbReference type="AlphaFoldDB" id="A0A545U9G4"/>
<gene>
    <name evidence="1" type="ORF">FKG94_00525</name>
</gene>
<dbReference type="RefSeq" id="WP_142902231.1">
    <property type="nucleotide sequence ID" value="NZ_ML660087.1"/>
</dbReference>
<dbReference type="EMBL" id="VHSG01000002">
    <property type="protein sequence ID" value="TQV86079.1"/>
    <property type="molecule type" value="Genomic_DNA"/>
</dbReference>
<name>A0A545U9G4_9GAMM</name>